<reference evidence="1" key="1">
    <citation type="journal article" date="2023" name="Microbiol Resour">
        <title>Genome Sequences of Rhodoplanes serenus and Two Thermotolerant Strains, Rhodoplanes tepidamans and 'Rhodoplanes cryptolactis,' Further Refine the Genus.</title>
        <authorList>
            <person name="Rayyan A.A."/>
            <person name="Kyndt J.A."/>
        </authorList>
    </citation>
    <scope>NUCLEOTIDE SEQUENCE</scope>
    <source>
        <strain evidence="1">DSM 9987</strain>
    </source>
</reference>
<keyword evidence="2" id="KW-1185">Reference proteome</keyword>
<gene>
    <name evidence="1" type="ORF">PQJ73_03625</name>
</gene>
<name>A0ABT5J5A7_RHOTP</name>
<dbReference type="RefSeq" id="WP_272775609.1">
    <property type="nucleotide sequence ID" value="NZ_JAQQLI010000003.1"/>
</dbReference>
<proteinExistence type="predicted"/>
<protein>
    <submittedName>
        <fullName evidence="1">Uncharacterized protein</fullName>
    </submittedName>
</protein>
<reference evidence="1" key="2">
    <citation type="submission" date="2023-02" db="EMBL/GenBank/DDBJ databases">
        <authorList>
            <person name="Rayyan A."/>
            <person name="Meyer T."/>
            <person name="Kyndt J.A."/>
        </authorList>
    </citation>
    <scope>NUCLEOTIDE SEQUENCE</scope>
    <source>
        <strain evidence="1">DSM 9987</strain>
    </source>
</reference>
<organism evidence="1 2">
    <name type="scientific">Rhodoplanes tepidamans</name>
    <name type="common">Rhodoplanes cryptolactis</name>
    <dbReference type="NCBI Taxonomy" id="200616"/>
    <lineage>
        <taxon>Bacteria</taxon>
        <taxon>Pseudomonadati</taxon>
        <taxon>Pseudomonadota</taxon>
        <taxon>Alphaproteobacteria</taxon>
        <taxon>Hyphomicrobiales</taxon>
        <taxon>Nitrobacteraceae</taxon>
        <taxon>Rhodoplanes</taxon>
    </lineage>
</organism>
<dbReference type="Proteomes" id="UP001165652">
    <property type="component" value="Unassembled WGS sequence"/>
</dbReference>
<evidence type="ECO:0000313" key="1">
    <source>
        <dbReference type="EMBL" id="MDC7784763.1"/>
    </source>
</evidence>
<comment type="caution">
    <text evidence="1">The sequence shown here is derived from an EMBL/GenBank/DDBJ whole genome shotgun (WGS) entry which is preliminary data.</text>
</comment>
<sequence length="332" mass="37375">MVVNNPYRGFRLLKHNAVLPTFHSVVTLDTMKDTITYASFWMENSALPEGLTYTDIYPETSWNIVKMYEPAVAAEWLPRFTTPPSFDWRLAGIVDVYPALQLELERTRFRFVEGGPCYIYRGKLTLALRSEFLGGDEIDTFSFIEFPVGMKGELFPWRSRHPTTEPTRTYWPVRNRAASATAVFLSVFVPHKDARLDDCSIYFEASLDGLEPITNRRFDEVKLLDRTVDKPFDVASYVRVETPEGLVLAPDGTITIPVQVKWADGTNWSGPPLSLVAEATSGYLPHRRISIDGGGAGEFRLCALGVRAGESIKVKIGTRHYTTVNSLLIPVE</sequence>
<accession>A0ABT5J5A7</accession>
<evidence type="ECO:0000313" key="2">
    <source>
        <dbReference type="Proteomes" id="UP001165652"/>
    </source>
</evidence>
<dbReference type="EMBL" id="JAQQLI010000003">
    <property type="protein sequence ID" value="MDC7784763.1"/>
    <property type="molecule type" value="Genomic_DNA"/>
</dbReference>